<organism evidence="4 5">
    <name type="scientific">Fulvimarina manganoxydans</name>
    <dbReference type="NCBI Taxonomy" id="937218"/>
    <lineage>
        <taxon>Bacteria</taxon>
        <taxon>Pseudomonadati</taxon>
        <taxon>Pseudomonadota</taxon>
        <taxon>Alphaproteobacteria</taxon>
        <taxon>Hyphomicrobiales</taxon>
        <taxon>Aurantimonadaceae</taxon>
        <taxon>Fulvimarina</taxon>
    </lineage>
</organism>
<dbReference type="InterPro" id="IPR011324">
    <property type="entry name" value="Cytotoxic_necrot_fac-like_cat"/>
</dbReference>
<dbReference type="SUPFAM" id="SSF64438">
    <property type="entry name" value="CNF1/YfiH-like putative cysteine hydrolases"/>
    <property type="match status" value="1"/>
</dbReference>
<evidence type="ECO:0000313" key="5">
    <source>
        <dbReference type="Proteomes" id="UP000192656"/>
    </source>
</evidence>
<dbReference type="Pfam" id="PF03975">
    <property type="entry name" value="CheD"/>
    <property type="match status" value="1"/>
</dbReference>
<comment type="function">
    <text evidence="3">Probably deamidates glutamine residues to glutamate on methyl-accepting chemotaxis receptors (MCPs), playing an important role in chemotaxis.</text>
</comment>
<dbReference type="PANTHER" id="PTHR35147:SF3">
    <property type="entry name" value="CHEMORECEPTOR GLUTAMINE DEAMIDASE CHED 1-RELATED"/>
    <property type="match status" value="1"/>
</dbReference>
<protein>
    <recommendedName>
        <fullName evidence="3">Probable chemoreceptor glutamine deamidase CheD</fullName>
        <ecNumber evidence="3">3.5.1.44</ecNumber>
    </recommendedName>
</protein>
<dbReference type="CDD" id="cd16352">
    <property type="entry name" value="CheD"/>
    <property type="match status" value="1"/>
</dbReference>
<evidence type="ECO:0000256" key="3">
    <source>
        <dbReference type="HAMAP-Rule" id="MF_01440"/>
    </source>
</evidence>
<dbReference type="AlphaFoldDB" id="A0A1W2CRV0"/>
<dbReference type="EMBL" id="FWXR01000011">
    <property type="protein sequence ID" value="SMC87967.1"/>
    <property type="molecule type" value="Genomic_DNA"/>
</dbReference>
<dbReference type="GO" id="GO:0006935">
    <property type="term" value="P:chemotaxis"/>
    <property type="evidence" value="ECO:0007669"/>
    <property type="project" value="UniProtKB-UniRule"/>
</dbReference>
<accession>A0A1W2CRV0</accession>
<dbReference type="InterPro" id="IPR038592">
    <property type="entry name" value="CheD-like_sf"/>
</dbReference>
<evidence type="ECO:0000256" key="1">
    <source>
        <dbReference type="ARBA" id="ARBA00022500"/>
    </source>
</evidence>
<keyword evidence="5" id="KW-1185">Reference proteome</keyword>
<keyword evidence="2 3" id="KW-0378">Hydrolase</keyword>
<comment type="similarity">
    <text evidence="3">Belongs to the CheD family.</text>
</comment>
<dbReference type="Gene3D" id="3.30.1330.200">
    <property type="match status" value="1"/>
</dbReference>
<dbReference type="InterPro" id="IPR005659">
    <property type="entry name" value="Chemorcpt_Glu_NH3ase_CheD"/>
</dbReference>
<name>A0A1W2CRV0_9HYPH</name>
<dbReference type="STRING" id="937218.SAMN06297251_11192"/>
<sequence>MSRIHVMQGEARVEGGDETVLTTLLGSCVSACMRDPGAGIGGMNHFLLPGASDSQGSRAESFGLYLMELLVNELLKRGARRGHLEAKLFGGARTVDGLSDIGAKNIEFAERFLKMEGIANVGGSVGGDRGRRIEYWPASGRARQLFFERATMPKIPVAKPTRPTASVGAVELF</sequence>
<evidence type="ECO:0000256" key="2">
    <source>
        <dbReference type="ARBA" id="ARBA00022801"/>
    </source>
</evidence>
<keyword evidence="1 3" id="KW-0145">Chemotaxis</keyword>
<reference evidence="4 5" key="1">
    <citation type="submission" date="2017-04" db="EMBL/GenBank/DDBJ databases">
        <authorList>
            <person name="Afonso C.L."/>
            <person name="Miller P.J."/>
            <person name="Scott M.A."/>
            <person name="Spackman E."/>
            <person name="Goraichik I."/>
            <person name="Dimitrov K.M."/>
            <person name="Suarez D.L."/>
            <person name="Swayne D.E."/>
        </authorList>
    </citation>
    <scope>NUCLEOTIDE SEQUENCE [LARGE SCALE GENOMIC DNA]</scope>
    <source>
        <strain evidence="4 5">CGMCC 1.10972</strain>
    </source>
</reference>
<dbReference type="EC" id="3.5.1.44" evidence="3"/>
<evidence type="ECO:0000313" key="4">
    <source>
        <dbReference type="EMBL" id="SMC87967.1"/>
    </source>
</evidence>
<gene>
    <name evidence="3" type="primary">cheD</name>
    <name evidence="4" type="ORF">SAMN06297251_11192</name>
</gene>
<dbReference type="GO" id="GO:0050568">
    <property type="term" value="F:protein-glutamine glutaminase activity"/>
    <property type="evidence" value="ECO:0007669"/>
    <property type="project" value="UniProtKB-UniRule"/>
</dbReference>
<proteinExistence type="inferred from homology"/>
<dbReference type="PANTHER" id="PTHR35147">
    <property type="entry name" value="CHEMORECEPTOR GLUTAMINE DEAMIDASE CHED-RELATED"/>
    <property type="match status" value="1"/>
</dbReference>
<dbReference type="Proteomes" id="UP000192656">
    <property type="component" value="Unassembled WGS sequence"/>
</dbReference>
<dbReference type="HAMAP" id="MF_01440">
    <property type="entry name" value="CheD"/>
    <property type="match status" value="1"/>
</dbReference>
<comment type="catalytic activity">
    <reaction evidence="3">
        <text>L-glutaminyl-[protein] + H2O = L-glutamyl-[protein] + NH4(+)</text>
        <dbReference type="Rhea" id="RHEA:16441"/>
        <dbReference type="Rhea" id="RHEA-COMP:10207"/>
        <dbReference type="Rhea" id="RHEA-COMP:10208"/>
        <dbReference type="ChEBI" id="CHEBI:15377"/>
        <dbReference type="ChEBI" id="CHEBI:28938"/>
        <dbReference type="ChEBI" id="CHEBI:29973"/>
        <dbReference type="ChEBI" id="CHEBI:30011"/>
        <dbReference type="EC" id="3.5.1.44"/>
    </reaction>
</comment>